<comment type="caution">
    <text evidence="1">The sequence shown here is derived from an EMBL/GenBank/DDBJ whole genome shotgun (WGS) entry which is preliminary data.</text>
</comment>
<dbReference type="EMBL" id="JAYKXN010000008">
    <property type="protein sequence ID" value="KAK7263756.1"/>
    <property type="molecule type" value="Genomic_DNA"/>
</dbReference>
<protein>
    <recommendedName>
        <fullName evidence="3">YacP-like NYN domain protein</fullName>
    </recommendedName>
</protein>
<gene>
    <name evidence="1" type="ORF">RJT34_31353</name>
</gene>
<evidence type="ECO:0000313" key="1">
    <source>
        <dbReference type="EMBL" id="KAK7263756.1"/>
    </source>
</evidence>
<dbReference type="Proteomes" id="UP001359559">
    <property type="component" value="Unassembled WGS sequence"/>
</dbReference>
<proteinExistence type="predicted"/>
<reference evidence="1 2" key="1">
    <citation type="submission" date="2024-01" db="EMBL/GenBank/DDBJ databases">
        <title>The genomes of 5 underutilized Papilionoideae crops provide insights into root nodulation and disease resistance.</title>
        <authorList>
            <person name="Yuan L."/>
        </authorList>
    </citation>
    <scope>NUCLEOTIDE SEQUENCE [LARGE SCALE GENOMIC DNA]</scope>
    <source>
        <strain evidence="1">LY-2023</strain>
        <tissue evidence="1">Leaf</tissue>
    </source>
</reference>
<organism evidence="1 2">
    <name type="scientific">Clitoria ternatea</name>
    <name type="common">Butterfly pea</name>
    <dbReference type="NCBI Taxonomy" id="43366"/>
    <lineage>
        <taxon>Eukaryota</taxon>
        <taxon>Viridiplantae</taxon>
        <taxon>Streptophyta</taxon>
        <taxon>Embryophyta</taxon>
        <taxon>Tracheophyta</taxon>
        <taxon>Spermatophyta</taxon>
        <taxon>Magnoliopsida</taxon>
        <taxon>eudicotyledons</taxon>
        <taxon>Gunneridae</taxon>
        <taxon>Pentapetalae</taxon>
        <taxon>rosids</taxon>
        <taxon>fabids</taxon>
        <taxon>Fabales</taxon>
        <taxon>Fabaceae</taxon>
        <taxon>Papilionoideae</taxon>
        <taxon>50 kb inversion clade</taxon>
        <taxon>NPAAA clade</taxon>
        <taxon>indigoferoid/millettioid clade</taxon>
        <taxon>Phaseoleae</taxon>
        <taxon>Clitoria</taxon>
    </lineage>
</organism>
<evidence type="ECO:0000313" key="2">
    <source>
        <dbReference type="Proteomes" id="UP001359559"/>
    </source>
</evidence>
<evidence type="ECO:0008006" key="3">
    <source>
        <dbReference type="Google" id="ProtNLM"/>
    </source>
</evidence>
<dbReference type="CDD" id="cd10912">
    <property type="entry name" value="PIN_YacP-like"/>
    <property type="match status" value="1"/>
</dbReference>
<dbReference type="InterPro" id="IPR010298">
    <property type="entry name" value="YacP-like"/>
</dbReference>
<sequence length="296" mass="33523">MKLKSILSSSSSSTLALSLDCSYNVSSHTHTIVVAKSKNHRHTQGSESPPPRITSNVKQNLQFLKLWKEFQKRNSSTPRPSTSYRKKKVEKEDVVDTDLYRDPTSSLYYTHQEGIDNAVPVLLVDGYNVCGYWMKLKKYFLKGRLDIARQKLIDELVTFSMLREVKVVVVFDAMMSGLPTHKENFVGVDVVFSGETCADTWIEKEVAALKEDGCPKVWVVTSDHCQQHAAHGAGAFVWSSKALVTEIKTSQKEVERMLQEQRSTSFQGRLLKHNLDTEVVDALKNLKQKLSENELK</sequence>
<dbReference type="PANTHER" id="PTHR34547:SF1">
    <property type="entry name" value="YACP-LIKE NYN DOMAIN PROTEIN"/>
    <property type="match status" value="1"/>
</dbReference>
<dbReference type="Pfam" id="PF05991">
    <property type="entry name" value="NYN_YacP"/>
    <property type="match status" value="1"/>
</dbReference>
<name>A0AAN9I8B0_CLITE</name>
<accession>A0AAN9I8B0</accession>
<dbReference type="PANTHER" id="PTHR34547">
    <property type="entry name" value="YACP-LIKE NYN DOMAIN PROTEIN"/>
    <property type="match status" value="1"/>
</dbReference>
<keyword evidence="2" id="KW-1185">Reference proteome</keyword>
<dbReference type="AlphaFoldDB" id="A0AAN9I8B0"/>